<evidence type="ECO:0000256" key="6">
    <source>
        <dbReference type="RuleBase" id="RU366006"/>
    </source>
</evidence>
<protein>
    <recommendedName>
        <fullName evidence="6">Dipeptide epimerase</fullName>
        <ecNumber evidence="6">5.1.1.-</ecNumber>
    </recommendedName>
</protein>
<dbReference type="SUPFAM" id="SSF51604">
    <property type="entry name" value="Enolase C-terminal domain-like"/>
    <property type="match status" value="1"/>
</dbReference>
<dbReference type="PROSITE" id="PS00909">
    <property type="entry name" value="MR_MLE_2"/>
    <property type="match status" value="1"/>
</dbReference>
<evidence type="ECO:0000256" key="2">
    <source>
        <dbReference type="ARBA" id="ARBA00022723"/>
    </source>
</evidence>
<feature type="binding site" evidence="5">
    <location>
        <position position="194"/>
    </location>
    <ligand>
        <name>Mg(2+)</name>
        <dbReference type="ChEBI" id="CHEBI:18420"/>
    </ligand>
</feature>
<keyword evidence="3 5" id="KW-0460">Magnesium</keyword>
<evidence type="ECO:0000313" key="9">
    <source>
        <dbReference type="Proteomes" id="UP000265882"/>
    </source>
</evidence>
<sequence length="377" mass="41216">MRIVQFEIYRIRIPFKHRYVHAEAGREEAENIIVRIRSDNALSGAGETIPRAYLTGETLSSVMDTLKTTFGPQVVGAKFTSFEDVSHFLPELMRAGGEGSIEAAFCAVDLALFDLAGKEFLRSVLDFRGGPKKKNIHYTGPVSADGRWSTARAALKLRLARFSQLKVKVGVGDDEARLSAIRRVMGAKVDIRIDANCAWGPEEAVAKIRKLQRFNISSVEQPVGQKDIEGMRYVRERCNVPVMADESLCSISDANLLADMGACDIFNVRLAKCGGITGCLKIIEIARRRGLKFQLGCLVGETSILAAAGRHLAFAVPDFIHLEGSYNRHLLEADIAHPRLGFGFNGSAAPLGGYGLGVHLDETALQRCAVERLSVGR</sequence>
<dbReference type="Gene3D" id="3.20.20.120">
    <property type="entry name" value="Enolase-like C-terminal domain"/>
    <property type="match status" value="1"/>
</dbReference>
<dbReference type="InterPro" id="IPR029017">
    <property type="entry name" value="Enolase-like_N"/>
</dbReference>
<dbReference type="Proteomes" id="UP000265882">
    <property type="component" value="Unassembled WGS sequence"/>
</dbReference>
<dbReference type="EMBL" id="QZKU01000122">
    <property type="protein sequence ID" value="RJP17050.1"/>
    <property type="molecule type" value="Genomic_DNA"/>
</dbReference>
<feature type="domain" description="Mandelate racemase/muconate lactonizing enzyme C-terminal" evidence="7">
    <location>
        <begin position="148"/>
        <end position="241"/>
    </location>
</feature>
<dbReference type="InterPro" id="IPR013342">
    <property type="entry name" value="Mandelate_racemase_C"/>
</dbReference>
<dbReference type="PANTHER" id="PTHR48073">
    <property type="entry name" value="O-SUCCINYLBENZOATE SYNTHASE-RELATED"/>
    <property type="match status" value="1"/>
</dbReference>
<dbReference type="GO" id="GO:0016855">
    <property type="term" value="F:racemase and epimerase activity, acting on amino acids and derivatives"/>
    <property type="evidence" value="ECO:0007669"/>
    <property type="project" value="UniProtKB-UniRule"/>
</dbReference>
<evidence type="ECO:0000256" key="4">
    <source>
        <dbReference type="ARBA" id="ARBA00023235"/>
    </source>
</evidence>
<proteinExistence type="inferred from homology"/>
<feature type="binding site" evidence="5">
    <location>
        <position position="245"/>
    </location>
    <ligand>
        <name>Mg(2+)</name>
        <dbReference type="ChEBI" id="CHEBI:18420"/>
    </ligand>
</feature>
<dbReference type="Pfam" id="PF13378">
    <property type="entry name" value="MR_MLE_C"/>
    <property type="match status" value="1"/>
</dbReference>
<evidence type="ECO:0000259" key="7">
    <source>
        <dbReference type="SMART" id="SM00922"/>
    </source>
</evidence>
<dbReference type="InterPro" id="IPR013341">
    <property type="entry name" value="Mandelate_racemase_N_dom"/>
</dbReference>
<dbReference type="SUPFAM" id="SSF54826">
    <property type="entry name" value="Enolase N-terminal domain-like"/>
    <property type="match status" value="1"/>
</dbReference>
<dbReference type="CDD" id="cd03319">
    <property type="entry name" value="L-Ala-DL-Glu_epimerase"/>
    <property type="match status" value="1"/>
</dbReference>
<reference evidence="8 9" key="1">
    <citation type="journal article" date="2017" name="ISME J.">
        <title>Energy and carbon metabolisms in a deep terrestrial subsurface fluid microbial community.</title>
        <authorList>
            <person name="Momper L."/>
            <person name="Jungbluth S.P."/>
            <person name="Lee M.D."/>
            <person name="Amend J.P."/>
        </authorList>
    </citation>
    <scope>NUCLEOTIDE SEQUENCE [LARGE SCALE GENOMIC DNA]</scope>
    <source>
        <strain evidence="8">SURF_5</strain>
    </source>
</reference>
<keyword evidence="4 6" id="KW-0413">Isomerase</keyword>
<dbReference type="InterPro" id="IPR034603">
    <property type="entry name" value="Dipeptide_epimerase"/>
</dbReference>
<dbReference type="GO" id="GO:0006518">
    <property type="term" value="P:peptide metabolic process"/>
    <property type="evidence" value="ECO:0007669"/>
    <property type="project" value="UniProtKB-ARBA"/>
</dbReference>
<dbReference type="GO" id="GO:0009063">
    <property type="term" value="P:amino acid catabolic process"/>
    <property type="evidence" value="ECO:0007669"/>
    <property type="project" value="InterPro"/>
</dbReference>
<dbReference type="GO" id="GO:0046872">
    <property type="term" value="F:metal ion binding"/>
    <property type="evidence" value="ECO:0007669"/>
    <property type="project" value="UniProtKB-KW"/>
</dbReference>
<keyword evidence="2 5" id="KW-0479">Metal-binding</keyword>
<accession>A0A3A4NIL9</accession>
<evidence type="ECO:0000256" key="1">
    <source>
        <dbReference type="ARBA" id="ARBA00008031"/>
    </source>
</evidence>
<evidence type="ECO:0000313" key="8">
    <source>
        <dbReference type="EMBL" id="RJP17050.1"/>
    </source>
</evidence>
<feature type="binding site" evidence="5">
    <location>
        <position position="220"/>
    </location>
    <ligand>
        <name>Mg(2+)</name>
        <dbReference type="ChEBI" id="CHEBI:18420"/>
    </ligand>
</feature>
<dbReference type="Pfam" id="PF02746">
    <property type="entry name" value="MR_MLE_N"/>
    <property type="match status" value="1"/>
</dbReference>
<dbReference type="Gene3D" id="3.30.390.10">
    <property type="entry name" value="Enolase-like, N-terminal domain"/>
    <property type="match status" value="1"/>
</dbReference>
<dbReference type="SMART" id="SM00922">
    <property type="entry name" value="MR_MLE"/>
    <property type="match status" value="1"/>
</dbReference>
<dbReference type="EC" id="5.1.1.-" evidence="6"/>
<evidence type="ECO:0000256" key="5">
    <source>
        <dbReference type="PIRSR" id="PIRSR634603-3"/>
    </source>
</evidence>
<dbReference type="SFLD" id="SFLDS00001">
    <property type="entry name" value="Enolase"/>
    <property type="match status" value="1"/>
</dbReference>
<dbReference type="InterPro" id="IPR036849">
    <property type="entry name" value="Enolase-like_C_sf"/>
</dbReference>
<dbReference type="InterPro" id="IPR029065">
    <property type="entry name" value="Enolase_C-like"/>
</dbReference>
<gene>
    <name evidence="8" type="ORF">C4520_17770</name>
</gene>
<evidence type="ECO:0000256" key="3">
    <source>
        <dbReference type="ARBA" id="ARBA00022842"/>
    </source>
</evidence>
<comment type="cofactor">
    <cofactor evidence="5 6">
        <name>Mg(2+)</name>
        <dbReference type="ChEBI" id="CHEBI:18420"/>
    </cofactor>
    <text evidence="5 6">Binds 1 Mg(2+) ion per subunit.</text>
</comment>
<comment type="similarity">
    <text evidence="1 6">Belongs to the mandelate racemase/muconate lactonizing enzyme family.</text>
</comment>
<dbReference type="SFLD" id="SFLDG00180">
    <property type="entry name" value="muconate_cycloisomerase"/>
    <property type="match status" value="1"/>
</dbReference>
<comment type="caution">
    <text evidence="8">The sequence shown here is derived from an EMBL/GenBank/DDBJ whole genome shotgun (WGS) entry which is preliminary data.</text>
</comment>
<name>A0A3A4NIL9_ABYX5</name>
<dbReference type="PANTHER" id="PTHR48073:SF2">
    <property type="entry name" value="O-SUCCINYLBENZOATE SYNTHASE"/>
    <property type="match status" value="1"/>
</dbReference>
<dbReference type="InterPro" id="IPR018110">
    <property type="entry name" value="Mandel_Rmase/mucon_lact_enz_CS"/>
</dbReference>
<dbReference type="AlphaFoldDB" id="A0A3A4NIL9"/>
<organism evidence="8 9">
    <name type="scientific">Abyssobacteria bacterium (strain SURF_5)</name>
    <dbReference type="NCBI Taxonomy" id="2093360"/>
    <lineage>
        <taxon>Bacteria</taxon>
        <taxon>Pseudomonadati</taxon>
        <taxon>Candidatus Hydrogenedentota</taxon>
        <taxon>Candidatus Abyssobacteria</taxon>
    </lineage>
</organism>